<comment type="caution">
    <text evidence="1">The sequence shown here is derived from an EMBL/GenBank/DDBJ whole genome shotgun (WGS) entry which is preliminary data.</text>
</comment>
<gene>
    <name evidence="1" type="ORF">LCGC14_0474660</name>
</gene>
<proteinExistence type="predicted"/>
<organism evidence="1">
    <name type="scientific">marine sediment metagenome</name>
    <dbReference type="NCBI Taxonomy" id="412755"/>
    <lineage>
        <taxon>unclassified sequences</taxon>
        <taxon>metagenomes</taxon>
        <taxon>ecological metagenomes</taxon>
    </lineage>
</organism>
<evidence type="ECO:0000313" key="1">
    <source>
        <dbReference type="EMBL" id="KKN66176.1"/>
    </source>
</evidence>
<dbReference type="EMBL" id="LAZR01000509">
    <property type="protein sequence ID" value="KKN66176.1"/>
    <property type="molecule type" value="Genomic_DNA"/>
</dbReference>
<protein>
    <recommendedName>
        <fullName evidence="2">N4-gp56 family major capsid protein</fullName>
    </recommendedName>
</protein>
<evidence type="ECO:0008006" key="2">
    <source>
        <dbReference type="Google" id="ProtNLM"/>
    </source>
</evidence>
<dbReference type="NCBIfam" id="TIGR04387">
    <property type="entry name" value="capsid_maj_N4"/>
    <property type="match status" value="1"/>
</dbReference>
<name>A0A0F9UY70_9ZZZZ</name>
<accession>A0A0F9UY70</accession>
<sequence length="429" mass="45135">MAQTSFSTLSNDAPNVWIAQRTYQLAEKHLRLGKYATKYQLVQRMGKTLRIVRHSRLTLPTTALTEGTAPTAVALSIENVDVTVEQWGIVVLLTDVVMITTKHPALNVAVSRTALAMAEVLEREMAVMLLAGTAVVYPGTVTTRPTIGSADHVDTAAVLKATTQLRTNGALESDGGLFSGVLSPAQEGDILGSDQTFKDASNFANVKALQFGEIGVWMGVRWARGNFLPIFAGVAAPSGSAATATKAQAVANAAPSDGTFSGVNVKIVVVARDISTDYERKISQTSAAIVVAAVSDNVDVTVPSSSNYTYDVYSDDGNSGSMLLFSSRNAASATVSVTGIGTGAAAPAAPASGREVFVAWIFGVDAFGRVELNGMSLQSYITPAGASFSNPLAQGRKIGSKIMWKSFIIDNDYFVRLESSSTYSAQLPS</sequence>
<dbReference type="AlphaFoldDB" id="A0A0F9UY70"/>
<reference evidence="1" key="1">
    <citation type="journal article" date="2015" name="Nature">
        <title>Complex archaea that bridge the gap between prokaryotes and eukaryotes.</title>
        <authorList>
            <person name="Spang A."/>
            <person name="Saw J.H."/>
            <person name="Jorgensen S.L."/>
            <person name="Zaremba-Niedzwiedzka K."/>
            <person name="Martijn J."/>
            <person name="Lind A.E."/>
            <person name="van Eijk R."/>
            <person name="Schleper C."/>
            <person name="Guy L."/>
            <person name="Ettema T.J."/>
        </authorList>
    </citation>
    <scope>NUCLEOTIDE SEQUENCE</scope>
</reference>